<dbReference type="PANTHER" id="PTHR34315">
    <property type="match status" value="1"/>
</dbReference>
<dbReference type="SUPFAM" id="SSF49482">
    <property type="entry name" value="Aromatic compound dioxygenase"/>
    <property type="match status" value="1"/>
</dbReference>
<feature type="compositionally biased region" description="Low complexity" evidence="1">
    <location>
        <begin position="86"/>
        <end position="99"/>
    </location>
</feature>
<feature type="region of interest" description="Disordered" evidence="1">
    <location>
        <begin position="69"/>
        <end position="99"/>
    </location>
</feature>
<dbReference type="PANTHER" id="PTHR34315:SF1">
    <property type="entry name" value="INTRADIOL RING-CLEAVAGE DIOXYGENASES DOMAIN-CONTAINING PROTEIN-RELATED"/>
    <property type="match status" value="1"/>
</dbReference>
<dbReference type="Gene3D" id="2.60.130.10">
    <property type="entry name" value="Aromatic compound dioxygenase"/>
    <property type="match status" value="1"/>
</dbReference>
<proteinExistence type="predicted"/>
<organism evidence="3 4">
    <name type="scientific">Piloderma croceum (strain F 1598)</name>
    <dbReference type="NCBI Taxonomy" id="765440"/>
    <lineage>
        <taxon>Eukaryota</taxon>
        <taxon>Fungi</taxon>
        <taxon>Dikarya</taxon>
        <taxon>Basidiomycota</taxon>
        <taxon>Agaricomycotina</taxon>
        <taxon>Agaricomycetes</taxon>
        <taxon>Agaricomycetidae</taxon>
        <taxon>Atheliales</taxon>
        <taxon>Atheliaceae</taxon>
        <taxon>Piloderma</taxon>
    </lineage>
</organism>
<keyword evidence="4" id="KW-1185">Reference proteome</keyword>
<dbReference type="GO" id="GO:0016702">
    <property type="term" value="F:oxidoreductase activity, acting on single donors with incorporation of molecular oxygen, incorporation of two atoms of oxygen"/>
    <property type="evidence" value="ECO:0007669"/>
    <property type="project" value="InterPro"/>
</dbReference>
<gene>
    <name evidence="3" type="ORF">PILCRDRAFT_15282</name>
</gene>
<evidence type="ECO:0000256" key="2">
    <source>
        <dbReference type="SAM" id="SignalP"/>
    </source>
</evidence>
<evidence type="ECO:0000313" key="4">
    <source>
        <dbReference type="Proteomes" id="UP000054166"/>
    </source>
</evidence>
<feature type="signal peptide" evidence="2">
    <location>
        <begin position="1"/>
        <end position="23"/>
    </location>
</feature>
<reference evidence="3 4" key="1">
    <citation type="submission" date="2014-04" db="EMBL/GenBank/DDBJ databases">
        <authorList>
            <consortium name="DOE Joint Genome Institute"/>
            <person name="Kuo A."/>
            <person name="Tarkka M."/>
            <person name="Buscot F."/>
            <person name="Kohler A."/>
            <person name="Nagy L.G."/>
            <person name="Floudas D."/>
            <person name="Copeland A."/>
            <person name="Barry K.W."/>
            <person name="Cichocki N."/>
            <person name="Veneault-Fourrey C."/>
            <person name="LaButti K."/>
            <person name="Lindquist E.A."/>
            <person name="Lipzen A."/>
            <person name="Lundell T."/>
            <person name="Morin E."/>
            <person name="Murat C."/>
            <person name="Sun H."/>
            <person name="Tunlid A."/>
            <person name="Henrissat B."/>
            <person name="Grigoriev I.V."/>
            <person name="Hibbett D.S."/>
            <person name="Martin F."/>
            <person name="Nordberg H.P."/>
            <person name="Cantor M.N."/>
            <person name="Hua S.X."/>
        </authorList>
    </citation>
    <scope>NUCLEOTIDE SEQUENCE [LARGE SCALE GENOMIC DNA]</scope>
    <source>
        <strain evidence="3 4">F 1598</strain>
    </source>
</reference>
<accession>A0A0C3ELA0</accession>
<dbReference type="HOGENOM" id="CLU_027719_1_0_1"/>
<protein>
    <submittedName>
        <fullName evidence="3">Uncharacterized protein</fullName>
    </submittedName>
</protein>
<dbReference type="GO" id="GO:0005506">
    <property type="term" value="F:iron ion binding"/>
    <property type="evidence" value="ECO:0007669"/>
    <property type="project" value="InterPro"/>
</dbReference>
<feature type="chain" id="PRO_5002177097" evidence="2">
    <location>
        <begin position="24"/>
        <end position="373"/>
    </location>
</feature>
<evidence type="ECO:0000313" key="3">
    <source>
        <dbReference type="EMBL" id="KIM73375.1"/>
    </source>
</evidence>
<dbReference type="Proteomes" id="UP000054166">
    <property type="component" value="Unassembled WGS sequence"/>
</dbReference>
<dbReference type="InterPro" id="IPR015889">
    <property type="entry name" value="Intradiol_dOase_core"/>
</dbReference>
<dbReference type="InParanoid" id="A0A0C3ELA0"/>
<keyword evidence="2" id="KW-0732">Signal</keyword>
<dbReference type="CDD" id="cd03457">
    <property type="entry name" value="intradiol_dioxygenase_like"/>
    <property type="match status" value="1"/>
</dbReference>
<reference evidence="4" key="2">
    <citation type="submission" date="2015-01" db="EMBL/GenBank/DDBJ databases">
        <title>Evolutionary Origins and Diversification of the Mycorrhizal Mutualists.</title>
        <authorList>
            <consortium name="DOE Joint Genome Institute"/>
            <consortium name="Mycorrhizal Genomics Consortium"/>
            <person name="Kohler A."/>
            <person name="Kuo A."/>
            <person name="Nagy L.G."/>
            <person name="Floudas D."/>
            <person name="Copeland A."/>
            <person name="Barry K.W."/>
            <person name="Cichocki N."/>
            <person name="Veneault-Fourrey C."/>
            <person name="LaButti K."/>
            <person name="Lindquist E.A."/>
            <person name="Lipzen A."/>
            <person name="Lundell T."/>
            <person name="Morin E."/>
            <person name="Murat C."/>
            <person name="Riley R."/>
            <person name="Ohm R."/>
            <person name="Sun H."/>
            <person name="Tunlid A."/>
            <person name="Henrissat B."/>
            <person name="Grigoriev I.V."/>
            <person name="Hibbett D.S."/>
            <person name="Martin F."/>
        </authorList>
    </citation>
    <scope>NUCLEOTIDE SEQUENCE [LARGE SCALE GENOMIC DNA]</scope>
    <source>
        <strain evidence="4">F 1598</strain>
    </source>
</reference>
<sequence length="373" mass="39696">MLYQNFISGAAALSVFFLVPVHAHPGEVEPTLTSRQLERRQAAINARHAVVRNCDGAIAAFEAKRRAKRSALSHKEPHKEPHKKSSTSCEETATATTTSTATVPTYTTLQNTTCVLTPEAEEGPYYIHEELFRTDIRDGMDGVPLLLDIGVMDVTTCTPIENALVDIWHCNATGIYSGFIASEASNTGTSNASIGSSSAMSAAMPSGTMSAGAGGGGGGGAVATDQETFGRGAYPTNKNGLVEFSTVFPGFYSGRAIHIHAAVLTNYTTNANGTIGLEAGEILHMGQVFFEESWSELVAATSPYNEETIERTLNDVDRVYLEQNTAGYNATAQLKMLGENLSDGLLGYVTLGVDPTASYSFQSVAYYTGEDNN</sequence>
<evidence type="ECO:0000256" key="1">
    <source>
        <dbReference type="SAM" id="MobiDB-lite"/>
    </source>
</evidence>
<dbReference type="EMBL" id="KN833084">
    <property type="protein sequence ID" value="KIM73375.1"/>
    <property type="molecule type" value="Genomic_DNA"/>
</dbReference>
<dbReference type="AlphaFoldDB" id="A0A0C3ELA0"/>
<name>A0A0C3ELA0_PILCF</name>
<dbReference type="STRING" id="765440.A0A0C3ELA0"/>
<dbReference type="OrthoDB" id="121380at2759"/>